<dbReference type="OrthoDB" id="5861204at2759"/>
<dbReference type="Proteomes" id="UP000025227">
    <property type="component" value="Unplaced"/>
</dbReference>
<name>A0A7I4XSJ2_HAECO</name>
<accession>A0A7I4XSJ2</accession>
<evidence type="ECO:0000313" key="3">
    <source>
        <dbReference type="WBParaSite" id="HCON_00002460-00001"/>
    </source>
</evidence>
<organism evidence="2 3">
    <name type="scientific">Haemonchus contortus</name>
    <name type="common">Barber pole worm</name>
    <dbReference type="NCBI Taxonomy" id="6289"/>
    <lineage>
        <taxon>Eukaryota</taxon>
        <taxon>Metazoa</taxon>
        <taxon>Ecdysozoa</taxon>
        <taxon>Nematoda</taxon>
        <taxon>Chromadorea</taxon>
        <taxon>Rhabditida</taxon>
        <taxon>Rhabditina</taxon>
        <taxon>Rhabditomorpha</taxon>
        <taxon>Strongyloidea</taxon>
        <taxon>Trichostrongylidae</taxon>
        <taxon>Haemonchus</taxon>
    </lineage>
</organism>
<feature type="compositionally biased region" description="Basic and acidic residues" evidence="1">
    <location>
        <begin position="218"/>
        <end position="228"/>
    </location>
</feature>
<feature type="compositionally biased region" description="Acidic residues" evidence="1">
    <location>
        <begin position="229"/>
        <end position="245"/>
    </location>
</feature>
<feature type="region of interest" description="Disordered" evidence="1">
    <location>
        <begin position="206"/>
        <end position="245"/>
    </location>
</feature>
<proteinExistence type="predicted"/>
<dbReference type="AlphaFoldDB" id="A0A7I4XSJ2"/>
<sequence>MPPANIAEEYRKTKRDLLRLRSALPRLMKPSKLLDRIVSKTRDVMLECSILDRLRANVPYFTNCSERFGEMERDIQILETKAENCEIRFLYLRHCLRTLHATAPLLIATGRISDAAWTAMLEQKQKYCDAEGKAHSMIIHQDVVENILADQLSSITEFFATLRSLRAEVLKQQQDFQVSCQQKLEDSINTMQNSIQELAERIDSLWQTQRRKTSSRAAEVDEHPRRNDDNDEPGQDEILMDTDELDEKNREEMDIVRRTMEARIHALGIRIQSLMKTQPCQPRQYSKGMRPDHPSESNMRCIFCGARGDHYSDSCGKVRDSKRRRILLKRYRRCANCLEIGCLEEETCPKFWTKCHHCGRRDHHSALCEKPDIARQIEEEIASINAELSRTLEKLNSIRSTLGMDPVSLPATP</sequence>
<keyword evidence="2" id="KW-1185">Reference proteome</keyword>
<reference evidence="3" key="1">
    <citation type="submission" date="2020-12" db="UniProtKB">
        <authorList>
            <consortium name="WormBaseParasite"/>
        </authorList>
    </citation>
    <scope>IDENTIFICATION</scope>
    <source>
        <strain evidence="3">MHco3</strain>
    </source>
</reference>
<evidence type="ECO:0000256" key="1">
    <source>
        <dbReference type="SAM" id="MobiDB-lite"/>
    </source>
</evidence>
<evidence type="ECO:0000313" key="2">
    <source>
        <dbReference type="Proteomes" id="UP000025227"/>
    </source>
</evidence>
<protein>
    <submittedName>
        <fullName evidence="3">CCHC-type domain-containing protein</fullName>
    </submittedName>
</protein>
<dbReference type="WBParaSite" id="HCON_00002460-00001">
    <property type="protein sequence ID" value="HCON_00002460-00001"/>
    <property type="gene ID" value="HCON_00002460"/>
</dbReference>